<keyword evidence="1" id="KW-0732">Signal</keyword>
<dbReference type="Proteomes" id="UP000812966">
    <property type="component" value="Unassembled WGS sequence"/>
</dbReference>
<evidence type="ECO:0000313" key="3">
    <source>
        <dbReference type="Proteomes" id="UP000812966"/>
    </source>
</evidence>
<dbReference type="AlphaFoldDB" id="A0A8K0JRC4"/>
<keyword evidence="3" id="KW-1185">Reference proteome</keyword>
<organism evidence="2 3">
    <name type="scientific">Filobasidium floriforme</name>
    <dbReference type="NCBI Taxonomy" id="5210"/>
    <lineage>
        <taxon>Eukaryota</taxon>
        <taxon>Fungi</taxon>
        <taxon>Dikarya</taxon>
        <taxon>Basidiomycota</taxon>
        <taxon>Agaricomycotina</taxon>
        <taxon>Tremellomycetes</taxon>
        <taxon>Filobasidiales</taxon>
        <taxon>Filobasidiaceae</taxon>
        <taxon>Filobasidium</taxon>
    </lineage>
</organism>
<proteinExistence type="predicted"/>
<feature type="signal peptide" evidence="1">
    <location>
        <begin position="1"/>
        <end position="23"/>
    </location>
</feature>
<gene>
    <name evidence="2" type="ORF">FFLO_01388</name>
</gene>
<dbReference type="EMBL" id="JABELV010000019">
    <property type="protein sequence ID" value="KAG7566887.1"/>
    <property type="molecule type" value="Genomic_DNA"/>
</dbReference>
<feature type="chain" id="PRO_5035448940" evidence="1">
    <location>
        <begin position="24"/>
        <end position="81"/>
    </location>
</feature>
<sequence length="81" mass="8354">MPVSSRQLVSLLALVASIPLASAHGSLTKIDVAGKSYPAWIPNQDHYAAMNFANGAGAAAPDGKYSVSAAISVVMAWVRRG</sequence>
<evidence type="ECO:0000313" key="2">
    <source>
        <dbReference type="EMBL" id="KAG7566887.1"/>
    </source>
</evidence>
<evidence type="ECO:0000256" key="1">
    <source>
        <dbReference type="SAM" id="SignalP"/>
    </source>
</evidence>
<name>A0A8K0JRC4_9TREE</name>
<protein>
    <submittedName>
        <fullName evidence="2">Uncharacterized protein</fullName>
    </submittedName>
</protein>
<reference evidence="2" key="1">
    <citation type="submission" date="2020-04" db="EMBL/GenBank/DDBJ databases">
        <title>Analysis of mating type loci in Filobasidium floriforme.</title>
        <authorList>
            <person name="Nowrousian M."/>
        </authorList>
    </citation>
    <scope>NUCLEOTIDE SEQUENCE</scope>
    <source>
        <strain evidence="2">CBS 6242</strain>
    </source>
</reference>
<comment type="caution">
    <text evidence="2">The sequence shown here is derived from an EMBL/GenBank/DDBJ whole genome shotgun (WGS) entry which is preliminary data.</text>
</comment>
<accession>A0A8K0JRC4</accession>